<evidence type="ECO:0000313" key="2">
    <source>
        <dbReference type="Proteomes" id="UP001430953"/>
    </source>
</evidence>
<sequence>MSTSRKKGSRRPIKETRTDNLIGADVTVNDFANTLRINARLKKSATNVLNKVKEETTKEEKVWDETEEENVLKENLKEKKNRRRSKCQKDDDNFEDEGINYPLDIWFIISEYIQPEAVGKFAKICKSSYYVTTTGKFWFHLYKLYYKFVPNLPERLQPQCMRLHGLRACVIRALHYCYFIRTWKIESTSYLQSQELYSLEKRKCILMWHKEVKGRWNFYFKLKEVSKTRNHLLKRNKQHECKKIEFLDTSEDVAVNPEDDCKVLKVCCLRYSMLPPVIGLVLQRATMKLMPGFREQGLELGFGTSDIPSTLTSHVTLRNVMGLNVLNWWDPTYPHQDVSHMIELPQNDSWD</sequence>
<dbReference type="PANTHER" id="PTHR20988">
    <property type="entry name" value="TRANSMEMBRANE PROTEIN 183A-RELATED"/>
    <property type="match status" value="1"/>
</dbReference>
<reference evidence="1 2" key="1">
    <citation type="submission" date="2023-03" db="EMBL/GenBank/DDBJ databases">
        <title>High recombination rates correlate with genetic variation in Cardiocondyla obscurior ants.</title>
        <authorList>
            <person name="Errbii M."/>
        </authorList>
    </citation>
    <scope>NUCLEOTIDE SEQUENCE [LARGE SCALE GENOMIC DNA]</scope>
    <source>
        <strain evidence="1">Alpha-2009</strain>
        <tissue evidence="1">Whole body</tissue>
    </source>
</reference>
<evidence type="ECO:0000313" key="1">
    <source>
        <dbReference type="EMBL" id="KAL0127417.1"/>
    </source>
</evidence>
<proteinExistence type="predicted"/>
<dbReference type="EMBL" id="JADYXP020000004">
    <property type="protein sequence ID" value="KAL0127417.1"/>
    <property type="molecule type" value="Genomic_DNA"/>
</dbReference>
<dbReference type="Proteomes" id="UP001430953">
    <property type="component" value="Unassembled WGS sequence"/>
</dbReference>
<organism evidence="1 2">
    <name type="scientific">Cardiocondyla obscurior</name>
    <dbReference type="NCBI Taxonomy" id="286306"/>
    <lineage>
        <taxon>Eukaryota</taxon>
        <taxon>Metazoa</taxon>
        <taxon>Ecdysozoa</taxon>
        <taxon>Arthropoda</taxon>
        <taxon>Hexapoda</taxon>
        <taxon>Insecta</taxon>
        <taxon>Pterygota</taxon>
        <taxon>Neoptera</taxon>
        <taxon>Endopterygota</taxon>
        <taxon>Hymenoptera</taxon>
        <taxon>Apocrita</taxon>
        <taxon>Aculeata</taxon>
        <taxon>Formicoidea</taxon>
        <taxon>Formicidae</taxon>
        <taxon>Myrmicinae</taxon>
        <taxon>Cardiocondyla</taxon>
    </lineage>
</organism>
<gene>
    <name evidence="1" type="ORF">PUN28_005603</name>
</gene>
<protein>
    <recommendedName>
        <fullName evidence="3">Transmembrane protein 183</fullName>
    </recommendedName>
</protein>
<dbReference type="GO" id="GO:0031647">
    <property type="term" value="P:regulation of protein stability"/>
    <property type="evidence" value="ECO:0007669"/>
    <property type="project" value="TreeGrafter"/>
</dbReference>
<dbReference type="GO" id="GO:0019005">
    <property type="term" value="C:SCF ubiquitin ligase complex"/>
    <property type="evidence" value="ECO:0007669"/>
    <property type="project" value="TreeGrafter"/>
</dbReference>
<comment type="caution">
    <text evidence="1">The sequence shown here is derived from an EMBL/GenBank/DDBJ whole genome shotgun (WGS) entry which is preliminary data.</text>
</comment>
<name>A0AAW2GLX4_9HYME</name>
<dbReference type="AlphaFoldDB" id="A0AAW2GLX4"/>
<accession>A0AAW2GLX4</accession>
<dbReference type="InterPro" id="IPR026509">
    <property type="entry name" value="TMEM183"/>
</dbReference>
<dbReference type="PANTHER" id="PTHR20988:SF2">
    <property type="entry name" value="TRANSMEMBRANE PROTEIN 183A-RELATED"/>
    <property type="match status" value="1"/>
</dbReference>
<evidence type="ECO:0008006" key="3">
    <source>
        <dbReference type="Google" id="ProtNLM"/>
    </source>
</evidence>
<keyword evidence="2" id="KW-1185">Reference proteome</keyword>